<feature type="region of interest" description="Disordered" evidence="9">
    <location>
        <begin position="528"/>
        <end position="551"/>
    </location>
</feature>
<dbReference type="SMART" id="SM00591">
    <property type="entry name" value="RWD"/>
    <property type="match status" value="1"/>
</dbReference>
<evidence type="ECO:0000256" key="9">
    <source>
        <dbReference type="SAM" id="MobiDB-lite"/>
    </source>
</evidence>
<dbReference type="CDD" id="cd17917">
    <property type="entry name" value="DEXHc_RHA-like"/>
    <property type="match status" value="1"/>
</dbReference>
<dbReference type="InterPro" id="IPR056328">
    <property type="entry name" value="DSRM_DHX29"/>
</dbReference>
<evidence type="ECO:0000256" key="8">
    <source>
        <dbReference type="SAM" id="Coils"/>
    </source>
</evidence>
<keyword evidence="5" id="KW-0067">ATP-binding</keyword>
<dbReference type="GO" id="GO:0016787">
    <property type="term" value="F:hydrolase activity"/>
    <property type="evidence" value="ECO:0007669"/>
    <property type="project" value="UniProtKB-KW"/>
</dbReference>
<dbReference type="Gene3D" id="1.20.120.1080">
    <property type="match status" value="1"/>
</dbReference>
<feature type="compositionally biased region" description="Basic and acidic residues" evidence="9">
    <location>
        <begin position="41"/>
        <end position="53"/>
    </location>
</feature>
<feature type="compositionally biased region" description="Low complexity" evidence="9">
    <location>
        <begin position="528"/>
        <end position="550"/>
    </location>
</feature>
<dbReference type="SUPFAM" id="SSF54768">
    <property type="entry name" value="dsRNA-binding domain-like"/>
    <property type="match status" value="1"/>
</dbReference>
<name>A0A8J4V4F4_9MYCE</name>
<dbReference type="InterPro" id="IPR059023">
    <property type="entry name" value="RNA_hel_CTD"/>
</dbReference>
<dbReference type="CDD" id="cd18791">
    <property type="entry name" value="SF2_C_RHA"/>
    <property type="match status" value="1"/>
</dbReference>
<dbReference type="SUPFAM" id="SSF54495">
    <property type="entry name" value="UBC-like"/>
    <property type="match status" value="1"/>
</dbReference>
<dbReference type="InterPro" id="IPR011709">
    <property type="entry name" value="DEAD-box_helicase_OB_fold"/>
</dbReference>
<dbReference type="GO" id="GO:0005524">
    <property type="term" value="F:ATP binding"/>
    <property type="evidence" value="ECO:0007669"/>
    <property type="project" value="UniProtKB-KW"/>
</dbReference>
<keyword evidence="8" id="KW-0175">Coiled coil</keyword>
<feature type="coiled-coil region" evidence="8">
    <location>
        <begin position="165"/>
        <end position="195"/>
    </location>
</feature>
<evidence type="ECO:0000313" key="14">
    <source>
        <dbReference type="EMBL" id="KAF2070679.1"/>
    </source>
</evidence>
<evidence type="ECO:0000256" key="6">
    <source>
        <dbReference type="ARBA" id="ARBA00022884"/>
    </source>
</evidence>
<dbReference type="InterPro" id="IPR011545">
    <property type="entry name" value="DEAD/DEAH_box_helicase_dom"/>
</dbReference>
<keyword evidence="15" id="KW-1185">Reference proteome</keyword>
<proteinExistence type="inferred from homology"/>
<dbReference type="PROSITE" id="PS51192">
    <property type="entry name" value="HELICASE_ATP_BIND_1"/>
    <property type="match status" value="1"/>
</dbReference>
<dbReference type="PROSITE" id="PS00690">
    <property type="entry name" value="DEAH_ATP_HELICASE"/>
    <property type="match status" value="1"/>
</dbReference>
<dbReference type="Pfam" id="PF05773">
    <property type="entry name" value="RWD"/>
    <property type="match status" value="1"/>
</dbReference>
<evidence type="ECO:0000256" key="2">
    <source>
        <dbReference type="ARBA" id="ARBA00022741"/>
    </source>
</evidence>
<dbReference type="InterPro" id="IPR056890">
    <property type="entry name" value="UBA_DHX29-like"/>
</dbReference>
<feature type="domain" description="Helicase ATP-binding" evidence="12">
    <location>
        <begin position="596"/>
        <end position="767"/>
    </location>
</feature>
<dbReference type="Pfam" id="PF00271">
    <property type="entry name" value="Helicase_C"/>
    <property type="match status" value="1"/>
</dbReference>
<dbReference type="InterPro" id="IPR027417">
    <property type="entry name" value="P-loop_NTPase"/>
</dbReference>
<evidence type="ECO:0000259" key="13">
    <source>
        <dbReference type="PROSITE" id="PS51194"/>
    </source>
</evidence>
<dbReference type="CDD" id="cd00048">
    <property type="entry name" value="DSRM_SF"/>
    <property type="match status" value="1"/>
</dbReference>
<dbReference type="InterPro" id="IPR001650">
    <property type="entry name" value="Helicase_C-like"/>
</dbReference>
<dbReference type="PANTHER" id="PTHR18934">
    <property type="entry name" value="ATP-DEPENDENT RNA HELICASE"/>
    <property type="match status" value="1"/>
</dbReference>
<dbReference type="Gene3D" id="3.10.110.10">
    <property type="entry name" value="Ubiquitin Conjugating Enzyme"/>
    <property type="match status" value="1"/>
</dbReference>
<dbReference type="OrthoDB" id="5600252at2759"/>
<evidence type="ECO:0000256" key="1">
    <source>
        <dbReference type="ARBA" id="ARBA00012552"/>
    </source>
</evidence>
<dbReference type="SUPFAM" id="SSF52540">
    <property type="entry name" value="P-loop containing nucleoside triphosphate hydrolases"/>
    <property type="match status" value="1"/>
</dbReference>
<dbReference type="Pfam" id="PF07717">
    <property type="entry name" value="OB_NTP_bind"/>
    <property type="match status" value="1"/>
</dbReference>
<dbReference type="Pfam" id="PF24385">
    <property type="entry name" value="DSRM_DHX29"/>
    <property type="match status" value="1"/>
</dbReference>
<evidence type="ECO:0000313" key="15">
    <source>
        <dbReference type="Proteomes" id="UP000695562"/>
    </source>
</evidence>
<accession>A0A8J4V4F4</accession>
<dbReference type="Pfam" id="PF04408">
    <property type="entry name" value="WHD_HA2"/>
    <property type="match status" value="1"/>
</dbReference>
<dbReference type="InterPro" id="IPR014001">
    <property type="entry name" value="Helicase_ATP-bd"/>
</dbReference>
<dbReference type="InterPro" id="IPR007502">
    <property type="entry name" value="Helicase-assoc_dom"/>
</dbReference>
<keyword evidence="6" id="KW-0694">RNA-binding</keyword>
<evidence type="ECO:0000259" key="12">
    <source>
        <dbReference type="PROSITE" id="PS51192"/>
    </source>
</evidence>
<dbReference type="EMBL" id="AJWJ01000460">
    <property type="protein sequence ID" value="KAF2070679.1"/>
    <property type="molecule type" value="Genomic_DNA"/>
</dbReference>
<evidence type="ECO:0000259" key="11">
    <source>
        <dbReference type="PROSITE" id="PS50908"/>
    </source>
</evidence>
<dbReference type="InterPro" id="IPR048333">
    <property type="entry name" value="HA2_WH"/>
</dbReference>
<keyword evidence="3" id="KW-0378">Hydrolase</keyword>
<dbReference type="PANTHER" id="PTHR18934:SF145">
    <property type="entry name" value="ATP-DEPENDENT RNA HELICASE DHX57-RELATED"/>
    <property type="match status" value="1"/>
</dbReference>
<feature type="domain" description="RWD" evidence="11">
    <location>
        <begin position="392"/>
        <end position="492"/>
    </location>
</feature>
<dbReference type="InterPro" id="IPR002464">
    <property type="entry name" value="DNA/RNA_helicase_DEAH_CS"/>
</dbReference>
<dbReference type="PROSITE" id="PS50030">
    <property type="entry name" value="UBA"/>
    <property type="match status" value="1"/>
</dbReference>
<evidence type="ECO:0000256" key="5">
    <source>
        <dbReference type="ARBA" id="ARBA00022840"/>
    </source>
</evidence>
<dbReference type="Proteomes" id="UP000695562">
    <property type="component" value="Unassembled WGS sequence"/>
</dbReference>
<dbReference type="Gene3D" id="3.40.50.300">
    <property type="entry name" value="P-loop containing nucleotide triphosphate hydrolases"/>
    <property type="match status" value="2"/>
</dbReference>
<dbReference type="InterPro" id="IPR016135">
    <property type="entry name" value="UBQ-conjugating_enzyme/RWD"/>
</dbReference>
<organism evidence="14 15">
    <name type="scientific">Polysphondylium violaceum</name>
    <dbReference type="NCBI Taxonomy" id="133409"/>
    <lineage>
        <taxon>Eukaryota</taxon>
        <taxon>Amoebozoa</taxon>
        <taxon>Evosea</taxon>
        <taxon>Eumycetozoa</taxon>
        <taxon>Dictyostelia</taxon>
        <taxon>Dictyosteliales</taxon>
        <taxon>Dictyosteliaceae</taxon>
        <taxon>Polysphondylium</taxon>
    </lineage>
</organism>
<feature type="domain" description="UBA" evidence="10">
    <location>
        <begin position="242"/>
        <end position="288"/>
    </location>
</feature>
<dbReference type="PROSITE" id="PS50908">
    <property type="entry name" value="RWD"/>
    <property type="match status" value="1"/>
</dbReference>
<feature type="domain" description="Helicase C-terminal" evidence="13">
    <location>
        <begin position="829"/>
        <end position="1008"/>
    </location>
</feature>
<dbReference type="GO" id="GO:0003723">
    <property type="term" value="F:RNA binding"/>
    <property type="evidence" value="ECO:0007669"/>
    <property type="project" value="UniProtKB-KW"/>
</dbReference>
<reference evidence="14" key="1">
    <citation type="submission" date="2020-01" db="EMBL/GenBank/DDBJ databases">
        <title>Development of genomics and gene disruption for Polysphondylium violaceum indicates a role for the polyketide synthase stlB in stalk morphogenesis.</title>
        <authorList>
            <person name="Narita B."/>
            <person name="Kawabe Y."/>
            <person name="Kin K."/>
            <person name="Saito T."/>
            <person name="Gibbs R."/>
            <person name="Kuspa A."/>
            <person name="Muzny D."/>
            <person name="Queller D."/>
            <person name="Richards S."/>
            <person name="Strassman J."/>
            <person name="Sucgang R."/>
            <person name="Worley K."/>
            <person name="Schaap P."/>
        </authorList>
    </citation>
    <scope>NUCLEOTIDE SEQUENCE</scope>
    <source>
        <strain evidence="14">QSvi11</strain>
    </source>
</reference>
<comment type="caution">
    <text evidence="14">The sequence shown here is derived from an EMBL/GenBank/DDBJ whole genome shotgun (WGS) entry which is preliminary data.</text>
</comment>
<evidence type="ECO:0000256" key="7">
    <source>
        <dbReference type="ARBA" id="ARBA00060772"/>
    </source>
</evidence>
<dbReference type="Pfam" id="PF24899">
    <property type="entry name" value="UBA_DHX29"/>
    <property type="match status" value="1"/>
</dbReference>
<feature type="region of interest" description="Disordered" evidence="9">
    <location>
        <begin position="1"/>
        <end position="69"/>
    </location>
</feature>
<dbReference type="SMART" id="SM00847">
    <property type="entry name" value="HA2"/>
    <property type="match status" value="1"/>
</dbReference>
<dbReference type="InterPro" id="IPR006575">
    <property type="entry name" value="RWD_dom"/>
</dbReference>
<gene>
    <name evidence="14" type="ORF">CYY_008005</name>
</gene>
<dbReference type="Pfam" id="PF00270">
    <property type="entry name" value="DEAD"/>
    <property type="match status" value="1"/>
</dbReference>
<dbReference type="SMART" id="SM00490">
    <property type="entry name" value="HELICc"/>
    <property type="match status" value="1"/>
</dbReference>
<dbReference type="EC" id="3.6.4.13" evidence="1"/>
<dbReference type="GO" id="GO:0003724">
    <property type="term" value="F:RNA helicase activity"/>
    <property type="evidence" value="ECO:0007669"/>
    <property type="project" value="UniProtKB-EC"/>
</dbReference>
<sequence length="1386" mass="156235">MKKASAKPAPSNDKDKDKKGGKDAGKDVKGAKDTKGTGGKDTGKDAKDKKGKDAPFAAAPAVPEKPRWTGKTPVQYLNEYCQKNHMDKPIYQDVKSFQPNTFRCRITLAFEGKKKTKTTKDYASALSMPTVMEAKTYSALVALHDLCGNTTIYKLFPPEYTPYWMSLQEEAKKEAEKAKVEQAEEAEQLRIYEEEKAAAPQHSQIIPQIHMSEEAMRVVHSLVLQLGLNNTATNTDEVDRRQLDEKEKEIMTSSLMELGFQVDDIKEALTQTQNYTDVNGIIGWLCLHVPNNQLPLHFKPKSIGLDKKSSSTTSNSNSTYINDPSYKESFKQLGNLGFTRDQINRAIDGLCKDGYKATIENSENTLQRLYYSLWKLSQSSSSLDDTTEDIENEKMALESIYQDNSQFTFISDRHYRYRVQHDKLIYCQLDITIPVWCKYPHQLPVFSIQSPSSIPILNHLIIKHLNQELNQLLGTPMVFSIISFLDSNLDDIINMKQEITSLHDSITTGGGDDDDNTTVLSNDIKQLSINSSSNNSSSSNKKRNINSYNRLSKMDKDRLDKELKEEYCKLHNQETENAVEQKRKMLPVFKKKVDFLEAINNNQVLVITAETGCGKSTQIPQYILESFVRDGNASKCNIVCTQPRRISAIGVAERVAYEWSGGDDKSIGKTIGYQIRNESKRSRDTRLLFCTTGILLRRILDVESIADVSHIIIDEVHERSTDNDFLLIILREIISKRKDLKIILMSATLNANQISKYFGCDQKSIFSIPGFTFPVKNYHLDDYFGQLKTYLPLQPKTTSTTSTAGEESLETKLSAFNIGFEQKRVNADIVESLLLHLVENKVGRDKSILVFVPGLADILDMCYRLSHPINSVTGMVTDKIWCVPLHSSLSPKDQQKVFQKAPKGKTKVVISTNIAETSITIEDVEIVVDCGRVNQMVYDSKTRNSVMSETWTSKASCRQRAGRAGRTSHGMCYKVFTKDMEAKLDDQDTPEILRSSLQQLCLHVCLFLTNMKAGNLSIQGFLSRAIEPPSSQQILSSINELISINALDSQQKLTPLGYHLANLPVDVYIGKMLLFGCIFRCIDPILTIAAVLSSKSPFLNPPDKKIRPQQAFSIHQSDHLSLVNVYNQWKQSIASGKESSFIKDNYLSLPVLQTIQDLKFQFIETLSEIGFLPSGITSKALVKEQKRNKGSDCVDQVCGYIYNSNSDKTKILTGVICAGMYPKIARIDYPTATYSKTASGAQRNKFQADDLLIQTNTDGKLTQTFVHPRSVNYKEGEYTYPFLIYHDRVLTSRLFLHNISNITPLTLLLFSIGGDIELNKTNYQEITLDKWLIFKPTSGKIAVLFNEVRILFNHLLKQKIDNPDYSTHSSIIIDIITKLVMSEGYL</sequence>
<keyword evidence="4" id="KW-0347">Helicase</keyword>
<keyword evidence="2" id="KW-0547">Nucleotide-binding</keyword>
<evidence type="ECO:0000256" key="4">
    <source>
        <dbReference type="ARBA" id="ARBA00022806"/>
    </source>
</evidence>
<dbReference type="FunFam" id="3.40.50.300:FF:000526">
    <property type="entry name" value="DExH-box ATP-dependent RNA helicase DExH3"/>
    <property type="match status" value="1"/>
</dbReference>
<dbReference type="Gene3D" id="3.30.160.20">
    <property type="match status" value="1"/>
</dbReference>
<dbReference type="Pfam" id="PF26026">
    <property type="entry name" value="RNA_hel_CTD"/>
    <property type="match status" value="1"/>
</dbReference>
<protein>
    <recommendedName>
        <fullName evidence="1">RNA helicase</fullName>
        <ecNumber evidence="1">3.6.4.13</ecNumber>
    </recommendedName>
</protein>
<feature type="compositionally biased region" description="Basic and acidic residues" evidence="9">
    <location>
        <begin position="12"/>
        <end position="35"/>
    </location>
</feature>
<dbReference type="SMART" id="SM00487">
    <property type="entry name" value="DEXDc"/>
    <property type="match status" value="1"/>
</dbReference>
<dbReference type="PROSITE" id="PS51194">
    <property type="entry name" value="HELICASE_CTER"/>
    <property type="match status" value="1"/>
</dbReference>
<dbReference type="InterPro" id="IPR015940">
    <property type="entry name" value="UBA"/>
</dbReference>
<evidence type="ECO:0000259" key="10">
    <source>
        <dbReference type="PROSITE" id="PS50030"/>
    </source>
</evidence>
<evidence type="ECO:0000256" key="3">
    <source>
        <dbReference type="ARBA" id="ARBA00022801"/>
    </source>
</evidence>
<dbReference type="FunFam" id="1.20.120.1080:FF:000002">
    <property type="entry name" value="Putative ATP-dependent RNA helicase DHX36"/>
    <property type="match status" value="1"/>
</dbReference>
<dbReference type="Pfam" id="PF21010">
    <property type="entry name" value="HA2_C"/>
    <property type="match status" value="1"/>
</dbReference>
<comment type="similarity">
    <text evidence="7">Belongs to the DExH box helicase family.</text>
</comment>